<dbReference type="InterPro" id="IPR036393">
    <property type="entry name" value="AceGlu_kinase-like_sf"/>
</dbReference>
<dbReference type="UniPathway" id="UPA00159">
    <property type="reaction ID" value="UER00275"/>
</dbReference>
<feature type="binding site" evidence="11">
    <location>
        <position position="59"/>
    </location>
    <ligand>
        <name>ATP</name>
        <dbReference type="ChEBI" id="CHEBI:30616"/>
    </ligand>
</feature>
<keyword evidence="6 11" id="KW-0547">Nucleotide-binding</keyword>
<feature type="binding site" evidence="11">
    <location>
        <begin position="12"/>
        <end position="15"/>
    </location>
    <ligand>
        <name>ATP</name>
        <dbReference type="ChEBI" id="CHEBI:30616"/>
    </ligand>
</feature>
<comment type="caution">
    <text evidence="11">Lacks conserved residue(s) required for the propagation of feature annotation.</text>
</comment>
<accession>A0A1G2K819</accession>
<dbReference type="AlphaFoldDB" id="A0A1G2K819"/>
<evidence type="ECO:0000259" key="12">
    <source>
        <dbReference type="Pfam" id="PF00696"/>
    </source>
</evidence>
<feature type="binding site" evidence="11">
    <location>
        <position position="168"/>
    </location>
    <ligand>
        <name>ATP</name>
        <dbReference type="ChEBI" id="CHEBI:30616"/>
    </ligand>
</feature>
<organism evidence="13 14">
    <name type="scientific">Candidatus Sungbacteria bacterium RIFCSPHIGHO2_01_FULL_47_32</name>
    <dbReference type="NCBI Taxonomy" id="1802264"/>
    <lineage>
        <taxon>Bacteria</taxon>
        <taxon>Candidatus Sungiibacteriota</taxon>
    </lineage>
</organism>
<keyword evidence="5 11" id="KW-0808">Transferase</keyword>
<evidence type="ECO:0000256" key="11">
    <source>
        <dbReference type="HAMAP-Rule" id="MF_01220"/>
    </source>
</evidence>
<evidence type="ECO:0000256" key="6">
    <source>
        <dbReference type="ARBA" id="ARBA00022741"/>
    </source>
</evidence>
<dbReference type="PIRSF" id="PIRSF005650">
    <property type="entry name" value="Uridylate_kin"/>
    <property type="match status" value="1"/>
</dbReference>
<protein>
    <recommendedName>
        <fullName evidence="11">Uridylate kinase</fullName>
        <shortName evidence="11">UK</shortName>
        <ecNumber evidence="11">2.7.4.22</ecNumber>
    </recommendedName>
    <alternativeName>
        <fullName evidence="11">Uridine monophosphate kinase</fullName>
        <shortName evidence="11">UMP kinase</shortName>
        <shortName evidence="11">UMPK</shortName>
    </alternativeName>
</protein>
<comment type="function">
    <text evidence="11">Catalyzes the reversible phosphorylation of UMP to UDP.</text>
</comment>
<dbReference type="NCBIfam" id="TIGR02075">
    <property type="entry name" value="pyrH_bact"/>
    <property type="match status" value="1"/>
</dbReference>
<evidence type="ECO:0000256" key="8">
    <source>
        <dbReference type="ARBA" id="ARBA00022840"/>
    </source>
</evidence>
<dbReference type="GO" id="GO:0044210">
    <property type="term" value="P:'de novo' CTP biosynthetic process"/>
    <property type="evidence" value="ECO:0007669"/>
    <property type="project" value="UniProtKB-UniRule"/>
</dbReference>
<feature type="domain" description="Aspartate/glutamate/uridylate kinase" evidence="12">
    <location>
        <begin position="7"/>
        <end position="216"/>
    </location>
</feature>
<keyword evidence="9 11" id="KW-0665">Pyrimidine biosynthesis</keyword>
<evidence type="ECO:0000256" key="5">
    <source>
        <dbReference type="ARBA" id="ARBA00022679"/>
    </source>
</evidence>
<evidence type="ECO:0000313" key="13">
    <source>
        <dbReference type="EMBL" id="OGZ95572.1"/>
    </source>
</evidence>
<reference evidence="13 14" key="1">
    <citation type="journal article" date="2016" name="Nat. Commun.">
        <title>Thousands of microbial genomes shed light on interconnected biogeochemical processes in an aquifer system.</title>
        <authorList>
            <person name="Anantharaman K."/>
            <person name="Brown C.T."/>
            <person name="Hug L.A."/>
            <person name="Sharon I."/>
            <person name="Castelle C.J."/>
            <person name="Probst A.J."/>
            <person name="Thomas B.C."/>
            <person name="Singh A."/>
            <person name="Wilkins M.J."/>
            <person name="Karaoz U."/>
            <person name="Brodie E.L."/>
            <person name="Williams K.H."/>
            <person name="Hubbard S.S."/>
            <person name="Banfield J.F."/>
        </authorList>
    </citation>
    <scope>NUCLEOTIDE SEQUENCE [LARGE SCALE GENOMIC DNA]</scope>
</reference>
<evidence type="ECO:0000256" key="4">
    <source>
        <dbReference type="ARBA" id="ARBA00022490"/>
    </source>
</evidence>
<dbReference type="EC" id="2.7.4.22" evidence="11"/>
<evidence type="ECO:0000256" key="1">
    <source>
        <dbReference type="ARBA" id="ARBA00004496"/>
    </source>
</evidence>
<dbReference type="InterPro" id="IPR001048">
    <property type="entry name" value="Asp/Glu/Uridylate_kinase"/>
</dbReference>
<comment type="catalytic activity">
    <reaction evidence="10 11">
        <text>UMP + ATP = UDP + ADP</text>
        <dbReference type="Rhea" id="RHEA:24400"/>
        <dbReference type="ChEBI" id="CHEBI:30616"/>
        <dbReference type="ChEBI" id="CHEBI:57865"/>
        <dbReference type="ChEBI" id="CHEBI:58223"/>
        <dbReference type="ChEBI" id="CHEBI:456216"/>
        <dbReference type="EC" id="2.7.4.22"/>
    </reaction>
</comment>
<gene>
    <name evidence="11" type="primary">pyrH</name>
    <name evidence="13" type="ORF">A2633_06570</name>
</gene>
<dbReference type="GO" id="GO:0006225">
    <property type="term" value="P:UDP biosynthetic process"/>
    <property type="evidence" value="ECO:0007669"/>
    <property type="project" value="TreeGrafter"/>
</dbReference>
<comment type="activity regulation">
    <text evidence="11">Inhibited by UTP.</text>
</comment>
<name>A0A1G2K819_9BACT</name>
<dbReference type="GO" id="GO:0005524">
    <property type="term" value="F:ATP binding"/>
    <property type="evidence" value="ECO:0007669"/>
    <property type="project" value="UniProtKB-KW"/>
</dbReference>
<dbReference type="GO" id="GO:0033862">
    <property type="term" value="F:UMP kinase activity"/>
    <property type="evidence" value="ECO:0007669"/>
    <property type="project" value="UniProtKB-EC"/>
</dbReference>
<dbReference type="Pfam" id="PF00696">
    <property type="entry name" value="AA_kinase"/>
    <property type="match status" value="1"/>
</dbReference>
<evidence type="ECO:0000256" key="9">
    <source>
        <dbReference type="ARBA" id="ARBA00022975"/>
    </source>
</evidence>
<feature type="binding site" evidence="11">
    <location>
        <position position="74"/>
    </location>
    <ligand>
        <name>UMP</name>
        <dbReference type="ChEBI" id="CHEBI:57865"/>
    </ligand>
</feature>
<feature type="binding site" evidence="11">
    <location>
        <begin position="135"/>
        <end position="142"/>
    </location>
    <ligand>
        <name>UMP</name>
        <dbReference type="ChEBI" id="CHEBI:57865"/>
    </ligand>
</feature>
<sequence>MAHVAYKRVILKLSGETLGGKGQFGLDVQAAEYIGGEVKTAHDLGCEVAIVIGGGNFIRGEKLSKLGIDRETADYMGMLGTVINGLALQSVLEKKGLYTRVMTPIDMREVAEPFIRRRALRHLEKKRIVIFCGGTGSPYFSTDTAAALRASEIGADAILKATNVEGVYESDPKVNKKAKLFREITPMDVVKKHLKVMDLTAITLSMENSIPVVVFDVFKKGNLGKLLKGEKIGTRVRA</sequence>
<dbReference type="SUPFAM" id="SSF53633">
    <property type="entry name" value="Carbamate kinase-like"/>
    <property type="match status" value="1"/>
</dbReference>
<evidence type="ECO:0000256" key="3">
    <source>
        <dbReference type="ARBA" id="ARBA00007614"/>
    </source>
</evidence>
<dbReference type="Proteomes" id="UP000177152">
    <property type="component" value="Unassembled WGS sequence"/>
</dbReference>
<evidence type="ECO:0000313" key="14">
    <source>
        <dbReference type="Proteomes" id="UP000177152"/>
    </source>
</evidence>
<evidence type="ECO:0000256" key="10">
    <source>
        <dbReference type="ARBA" id="ARBA00047767"/>
    </source>
</evidence>
<keyword evidence="8 11" id="KW-0067">ATP-binding</keyword>
<dbReference type="GO" id="GO:0005737">
    <property type="term" value="C:cytoplasm"/>
    <property type="evidence" value="ECO:0007669"/>
    <property type="project" value="UniProtKB-SubCell"/>
</dbReference>
<comment type="similarity">
    <text evidence="3 11">Belongs to the UMP kinase family.</text>
</comment>
<dbReference type="InterPro" id="IPR011817">
    <property type="entry name" value="Uridylate_kinase"/>
</dbReference>
<proteinExistence type="inferred from homology"/>
<dbReference type="PANTHER" id="PTHR42833:SF4">
    <property type="entry name" value="URIDYLATE KINASE PUMPKIN, CHLOROPLASTIC"/>
    <property type="match status" value="1"/>
</dbReference>
<keyword evidence="4 11" id="KW-0963">Cytoplasm</keyword>
<feature type="binding site" evidence="11">
    <location>
        <position position="55"/>
    </location>
    <ligand>
        <name>ATP</name>
        <dbReference type="ChEBI" id="CHEBI:30616"/>
    </ligand>
</feature>
<keyword evidence="7 11" id="KW-0418">Kinase</keyword>
<feature type="binding site" evidence="11">
    <location>
        <position position="163"/>
    </location>
    <ligand>
        <name>ATP</name>
        <dbReference type="ChEBI" id="CHEBI:30616"/>
    </ligand>
</feature>
<comment type="pathway">
    <text evidence="2 11">Pyrimidine metabolism; CTP biosynthesis via de novo pathway; UDP from UMP (UMPK route): step 1/1.</text>
</comment>
<dbReference type="Gene3D" id="3.40.1160.10">
    <property type="entry name" value="Acetylglutamate kinase-like"/>
    <property type="match status" value="1"/>
</dbReference>
<comment type="subunit">
    <text evidence="11">Homohexamer.</text>
</comment>
<feature type="binding site" evidence="11">
    <location>
        <position position="54"/>
    </location>
    <ligand>
        <name>UMP</name>
        <dbReference type="ChEBI" id="CHEBI:57865"/>
    </ligand>
</feature>
<dbReference type="CDD" id="cd04254">
    <property type="entry name" value="AAK_UMPK-PyrH-Ec"/>
    <property type="match status" value="1"/>
</dbReference>
<comment type="subcellular location">
    <subcellularLocation>
        <location evidence="1 11">Cytoplasm</location>
    </subcellularLocation>
</comment>
<feature type="binding site" evidence="11">
    <location>
        <position position="162"/>
    </location>
    <ligand>
        <name>ATP</name>
        <dbReference type="ChEBI" id="CHEBI:30616"/>
    </ligand>
</feature>
<dbReference type="FunFam" id="3.40.1160.10:FF:000001">
    <property type="entry name" value="Uridylate kinase"/>
    <property type="match status" value="1"/>
</dbReference>
<evidence type="ECO:0000256" key="2">
    <source>
        <dbReference type="ARBA" id="ARBA00004791"/>
    </source>
</evidence>
<dbReference type="PANTHER" id="PTHR42833">
    <property type="entry name" value="URIDYLATE KINASE"/>
    <property type="match status" value="1"/>
</dbReference>
<dbReference type="InterPro" id="IPR015963">
    <property type="entry name" value="Uridylate_kinase_bac"/>
</dbReference>
<dbReference type="EMBL" id="MHQC01000007">
    <property type="protein sequence ID" value="OGZ95572.1"/>
    <property type="molecule type" value="Genomic_DNA"/>
</dbReference>
<comment type="caution">
    <text evidence="13">The sequence shown here is derived from an EMBL/GenBank/DDBJ whole genome shotgun (WGS) entry which is preliminary data.</text>
</comment>
<dbReference type="HAMAP" id="MF_01220_B">
    <property type="entry name" value="PyrH_B"/>
    <property type="match status" value="1"/>
</dbReference>
<evidence type="ECO:0000256" key="7">
    <source>
        <dbReference type="ARBA" id="ARBA00022777"/>
    </source>
</evidence>
<feature type="binding site" evidence="11">
    <location>
        <position position="171"/>
    </location>
    <ligand>
        <name>ATP</name>
        <dbReference type="ChEBI" id="CHEBI:30616"/>
    </ligand>
</feature>